<dbReference type="InterPro" id="IPR010982">
    <property type="entry name" value="Lambda_DNA-bd_dom_sf"/>
</dbReference>
<evidence type="ECO:0000313" key="4">
    <source>
        <dbReference type="Proteomes" id="UP000595757"/>
    </source>
</evidence>
<reference evidence="3 4" key="1">
    <citation type="submission" date="2021-01" db="EMBL/GenBank/DDBJ databases">
        <title>FDA dAtabase for Regulatory Grade micrObial Sequences (FDA-ARGOS): Supporting development and validation of Infectious Disease Dx tests.</title>
        <authorList>
            <person name="Sproer C."/>
            <person name="Gronow S."/>
            <person name="Severitt S."/>
            <person name="Schroder I."/>
            <person name="Tallon L."/>
            <person name="Sadzewicz L."/>
            <person name="Zhao X."/>
            <person name="Boylan J."/>
            <person name="Ott S."/>
            <person name="Bowen H."/>
            <person name="Vavikolanu K."/>
            <person name="Mehta A."/>
            <person name="Aluvathingal J."/>
            <person name="Nadendla S."/>
            <person name="Lowell S."/>
            <person name="Myers T."/>
            <person name="Yan Y."/>
            <person name="Sichtig H."/>
        </authorList>
    </citation>
    <scope>NUCLEOTIDE SEQUENCE [LARGE SCALE GENOMIC DNA]</scope>
    <source>
        <strain evidence="3 4">FDAARGOS_1115</strain>
    </source>
</reference>
<dbReference type="SMART" id="SM00530">
    <property type="entry name" value="HTH_XRE"/>
    <property type="match status" value="1"/>
</dbReference>
<accession>A0ABX7DJ34</accession>
<evidence type="ECO:0000259" key="2">
    <source>
        <dbReference type="PROSITE" id="PS50943"/>
    </source>
</evidence>
<gene>
    <name evidence="3" type="ORF">I6I72_10140</name>
</gene>
<protein>
    <submittedName>
        <fullName evidence="3">Helix-turn-helix transcriptional regulator</fullName>
    </submittedName>
</protein>
<proteinExistence type="predicted"/>
<feature type="domain" description="HTH cro/C1-type" evidence="2">
    <location>
        <begin position="20"/>
        <end position="74"/>
    </location>
</feature>
<name>A0ABX7DJ34_CORST</name>
<keyword evidence="4" id="KW-1185">Reference proteome</keyword>
<dbReference type="PROSITE" id="PS50943">
    <property type="entry name" value="HTH_CROC1"/>
    <property type="match status" value="1"/>
</dbReference>
<evidence type="ECO:0000313" key="3">
    <source>
        <dbReference type="EMBL" id="QQU78348.1"/>
    </source>
</evidence>
<feature type="region of interest" description="Disordered" evidence="1">
    <location>
        <begin position="75"/>
        <end position="102"/>
    </location>
</feature>
<dbReference type="InterPro" id="IPR001387">
    <property type="entry name" value="Cro/C1-type_HTH"/>
</dbReference>
<evidence type="ECO:0000256" key="1">
    <source>
        <dbReference type="SAM" id="MobiDB-lite"/>
    </source>
</evidence>
<dbReference type="Proteomes" id="UP000595757">
    <property type="component" value="Chromosome"/>
</dbReference>
<dbReference type="Pfam" id="PF01381">
    <property type="entry name" value="HTH_3"/>
    <property type="match status" value="1"/>
</dbReference>
<dbReference type="Gene3D" id="1.10.260.40">
    <property type="entry name" value="lambda repressor-like DNA-binding domains"/>
    <property type="match status" value="1"/>
</dbReference>
<feature type="compositionally biased region" description="Basic and acidic residues" evidence="1">
    <location>
        <begin position="92"/>
        <end position="102"/>
    </location>
</feature>
<organism evidence="3 4">
    <name type="scientific">Corynebacterium striatum</name>
    <dbReference type="NCBI Taxonomy" id="43770"/>
    <lineage>
        <taxon>Bacteria</taxon>
        <taxon>Bacillati</taxon>
        <taxon>Actinomycetota</taxon>
        <taxon>Actinomycetes</taxon>
        <taxon>Mycobacteriales</taxon>
        <taxon>Corynebacteriaceae</taxon>
        <taxon>Corynebacterium</taxon>
    </lineage>
</organism>
<dbReference type="SUPFAM" id="SSF47413">
    <property type="entry name" value="lambda repressor-like DNA-binding domains"/>
    <property type="match status" value="1"/>
</dbReference>
<dbReference type="EMBL" id="CP068158">
    <property type="protein sequence ID" value="QQU78348.1"/>
    <property type="molecule type" value="Genomic_DNA"/>
</dbReference>
<dbReference type="CDD" id="cd00093">
    <property type="entry name" value="HTH_XRE"/>
    <property type="match status" value="1"/>
</dbReference>
<sequence length="102" mass="10775">MTNAIGSTGIVPMWDVTDRIRKAREVAGLKQSELAAELGMSRTVIAAVEQGVRAPRRGELIAISFATGVSLEWLENSETPAPEGPGGGSECAIRDLNPEPTD</sequence>